<evidence type="ECO:0000259" key="2">
    <source>
        <dbReference type="Pfam" id="PF10180"/>
    </source>
</evidence>
<organism evidence="5">
    <name type="scientific">Hydatigena taeniaeformis</name>
    <name type="common">Feline tapeworm</name>
    <name type="synonym">Taenia taeniaeformis</name>
    <dbReference type="NCBI Taxonomy" id="6205"/>
    <lineage>
        <taxon>Eukaryota</taxon>
        <taxon>Metazoa</taxon>
        <taxon>Spiralia</taxon>
        <taxon>Lophotrochozoa</taxon>
        <taxon>Platyhelminthes</taxon>
        <taxon>Cestoda</taxon>
        <taxon>Eucestoda</taxon>
        <taxon>Cyclophyllidea</taxon>
        <taxon>Taeniidae</taxon>
        <taxon>Hydatigera</taxon>
    </lineage>
</organism>
<feature type="compositionally biased region" description="Low complexity" evidence="1">
    <location>
        <begin position="195"/>
        <end position="204"/>
    </location>
</feature>
<dbReference type="Pfam" id="PF10180">
    <property type="entry name" value="WKF"/>
    <property type="match status" value="1"/>
</dbReference>
<proteinExistence type="predicted"/>
<feature type="domain" description="WKF" evidence="2">
    <location>
        <begin position="274"/>
        <end position="305"/>
    </location>
</feature>
<accession>A0A0R3WQX6</accession>
<feature type="compositionally biased region" description="Polar residues" evidence="1">
    <location>
        <begin position="98"/>
        <end position="107"/>
    </location>
</feature>
<dbReference type="EMBL" id="UYWX01001989">
    <property type="protein sequence ID" value="VDM22055.1"/>
    <property type="molecule type" value="Genomic_DNA"/>
</dbReference>
<evidence type="ECO:0000313" key="4">
    <source>
        <dbReference type="Proteomes" id="UP000274429"/>
    </source>
</evidence>
<evidence type="ECO:0000313" key="5">
    <source>
        <dbReference type="WBParaSite" id="TTAC_0000316601-mRNA-1"/>
    </source>
</evidence>
<reference evidence="5" key="1">
    <citation type="submission" date="2017-02" db="UniProtKB">
        <authorList>
            <consortium name="WormBaseParasite"/>
        </authorList>
    </citation>
    <scope>IDENTIFICATION</scope>
</reference>
<feature type="region of interest" description="Disordered" evidence="1">
    <location>
        <begin position="195"/>
        <end position="229"/>
    </location>
</feature>
<dbReference type="STRING" id="6205.A0A0R3WQX6"/>
<protein>
    <submittedName>
        <fullName evidence="5">WKF domain-containing protein</fullName>
    </submittedName>
</protein>
<dbReference type="Proteomes" id="UP000274429">
    <property type="component" value="Unassembled WGS sequence"/>
</dbReference>
<name>A0A0R3WQX6_HYDTA</name>
<dbReference type="WBParaSite" id="TTAC_0000316601-mRNA-1">
    <property type="protein sequence ID" value="TTAC_0000316601-mRNA-1"/>
    <property type="gene ID" value="TTAC_0000316601"/>
</dbReference>
<gene>
    <name evidence="3" type="ORF">TTAC_LOCUS3151</name>
</gene>
<keyword evidence="4" id="KW-1185">Reference proteome</keyword>
<dbReference type="AlphaFoldDB" id="A0A0R3WQX6"/>
<evidence type="ECO:0000256" key="1">
    <source>
        <dbReference type="SAM" id="MobiDB-lite"/>
    </source>
</evidence>
<evidence type="ECO:0000313" key="3">
    <source>
        <dbReference type="EMBL" id="VDM22055.1"/>
    </source>
</evidence>
<reference evidence="3 4" key="2">
    <citation type="submission" date="2018-11" db="EMBL/GenBank/DDBJ databases">
        <authorList>
            <consortium name="Pathogen Informatics"/>
        </authorList>
    </citation>
    <scope>NUCLEOTIDE SEQUENCE [LARGE SCALE GENOMIC DNA]</scope>
</reference>
<dbReference type="OrthoDB" id="10261563at2759"/>
<feature type="compositionally biased region" description="Basic residues" evidence="1">
    <location>
        <begin position="217"/>
        <end position="229"/>
    </location>
</feature>
<feature type="region of interest" description="Disordered" evidence="1">
    <location>
        <begin position="64"/>
        <end position="131"/>
    </location>
</feature>
<feature type="compositionally biased region" description="Basic and acidic residues" evidence="1">
    <location>
        <begin position="205"/>
        <end position="216"/>
    </location>
</feature>
<sequence length="309" mass="34800">MAAPALDAYGVFITVLMESINRRRGGEGGGWKQIEFRCGNLQALGREPTDITYNCEMTIEEISKSSKRHKELPKFSEDGQATGKGSQSSGQKRRAKFTEQSNSQVDASKSPKKRKKSLEVATDSVQEGQEVLKWRPKAESAFEEPKKISAVVGKLKLPKKSVKFADELVTSNSQSKHKPIVSILKVSSPFTKALSESSVDPPSVEVEKTNDADVKGAKTKSKKPRKSKNALKRIKWVKRHRKKILSRRKRRANRELARSRPQRDVQQHLAEAVEYLNAWYSSPETWKYKKVAQLTLIKHAFNPALVSFP</sequence>
<dbReference type="InterPro" id="IPR019327">
    <property type="entry name" value="WKF"/>
</dbReference>